<feature type="region of interest" description="Disordered" evidence="1">
    <location>
        <begin position="244"/>
        <end position="263"/>
    </location>
</feature>
<evidence type="ECO:0000256" key="1">
    <source>
        <dbReference type="SAM" id="MobiDB-lite"/>
    </source>
</evidence>
<dbReference type="Gene3D" id="3.20.20.370">
    <property type="entry name" value="Glycoside hydrolase/deacetylase"/>
    <property type="match status" value="1"/>
</dbReference>
<evidence type="ECO:0000259" key="2">
    <source>
        <dbReference type="PROSITE" id="PS51677"/>
    </source>
</evidence>
<gene>
    <name evidence="3" type="ORF">IMF26_08530</name>
</gene>
<feature type="compositionally biased region" description="Basic and acidic residues" evidence="1">
    <location>
        <begin position="247"/>
        <end position="263"/>
    </location>
</feature>
<dbReference type="EMBL" id="CP062796">
    <property type="protein sequence ID" value="QUL98090.1"/>
    <property type="molecule type" value="Genomic_DNA"/>
</dbReference>
<organism evidence="3">
    <name type="scientific">Candidatus Fermentithermobacillus carboniphilus</name>
    <dbReference type="NCBI Taxonomy" id="3085328"/>
    <lineage>
        <taxon>Bacteria</taxon>
        <taxon>Bacillati</taxon>
        <taxon>Bacillota</taxon>
        <taxon>Candidatus Fermentithermobacillia</taxon>
        <taxon>Candidatus Fermentithermobacillales</taxon>
        <taxon>Candidatus Fermentithermobacillaceae</taxon>
        <taxon>Candidatus Fermentithermobacillus</taxon>
    </lineage>
</organism>
<dbReference type="InterPro" id="IPR011330">
    <property type="entry name" value="Glyco_hydro/deAcase_b/a-brl"/>
</dbReference>
<dbReference type="GO" id="GO:0005975">
    <property type="term" value="P:carbohydrate metabolic process"/>
    <property type="evidence" value="ECO:0007669"/>
    <property type="project" value="InterPro"/>
</dbReference>
<dbReference type="PROSITE" id="PS51677">
    <property type="entry name" value="NODB"/>
    <property type="match status" value="1"/>
</dbReference>
<dbReference type="SUPFAM" id="SSF88713">
    <property type="entry name" value="Glycoside hydrolase/deacetylase"/>
    <property type="match status" value="1"/>
</dbReference>
<dbReference type="InterPro" id="IPR050248">
    <property type="entry name" value="Polysacc_deacetylase_ArnD"/>
</dbReference>
<proteinExistence type="predicted"/>
<sequence>MIIRKKVIFLALGLFLGAAGILLGLPRNDVRPVVELYDLRISAGSEMPIFYVKTDKKALALTFDISWGDKTPGKVLDVLKNYNQKATFFLSGPWANHYKDIVTRIVSEGHEIASHGQDHVNLSQESKESVRNNIKSAHDILVNVTKTSPRYFRPPNGDYDDVVVLTARELGYETVIWAVDSLDWKNPGATYIVERVSKLAFPGAILLFHASDSAKQTHEALPMVIENLRAAGYELMPLGQLMSLGKPARDDPRGRPRSELPGQ</sequence>
<dbReference type="Pfam" id="PF01522">
    <property type="entry name" value="Polysacc_deac_1"/>
    <property type="match status" value="1"/>
</dbReference>
<dbReference type="InterPro" id="IPR002509">
    <property type="entry name" value="NODB_dom"/>
</dbReference>
<name>A0AAT9LAD2_9FIRM</name>
<accession>A0AAT9LAD2</accession>
<dbReference type="PANTHER" id="PTHR10587:SF128">
    <property type="entry name" value="POLYSACCHARIDE DEACETYLASE PDAB-RELATED"/>
    <property type="match status" value="1"/>
</dbReference>
<evidence type="ECO:0000313" key="3">
    <source>
        <dbReference type="EMBL" id="QUL98090.1"/>
    </source>
</evidence>
<reference evidence="3" key="1">
    <citation type="submission" date="2020-10" db="EMBL/GenBank/DDBJ databases">
        <authorList>
            <person name="Kadnikov V."/>
            <person name="Beletsky A.V."/>
            <person name="Mardanov A.V."/>
            <person name="Karnachuk O.V."/>
            <person name="Ravin N.V."/>
        </authorList>
    </citation>
    <scope>NUCLEOTIDE SEQUENCE</scope>
    <source>
        <strain evidence="3">Bu02</strain>
    </source>
</reference>
<dbReference type="PANTHER" id="PTHR10587">
    <property type="entry name" value="GLYCOSYL TRANSFERASE-RELATED"/>
    <property type="match status" value="1"/>
</dbReference>
<dbReference type="GO" id="GO:0016020">
    <property type="term" value="C:membrane"/>
    <property type="evidence" value="ECO:0007669"/>
    <property type="project" value="TreeGrafter"/>
</dbReference>
<dbReference type="GO" id="GO:0016810">
    <property type="term" value="F:hydrolase activity, acting on carbon-nitrogen (but not peptide) bonds"/>
    <property type="evidence" value="ECO:0007669"/>
    <property type="project" value="InterPro"/>
</dbReference>
<feature type="domain" description="NodB homology" evidence="2">
    <location>
        <begin position="57"/>
        <end position="236"/>
    </location>
</feature>
<reference evidence="3" key="2">
    <citation type="journal article" date="2023" name="Biology">
        <title>Prokaryotic Life Associated with Coal-Fire Gas Vents Revealed by Metagenomics.</title>
        <authorList>
            <person name="Kadnikov V.V."/>
            <person name="Mardanov A.V."/>
            <person name="Beletsky A.V."/>
            <person name="Karnachuk O.V."/>
            <person name="Ravin N.V."/>
        </authorList>
    </citation>
    <scope>NUCLEOTIDE SEQUENCE</scope>
    <source>
        <strain evidence="3">Bu02</strain>
    </source>
</reference>
<protein>
    <submittedName>
        <fullName evidence="3">Polysaccharide deacetylase family protein</fullName>
    </submittedName>
</protein>
<dbReference type="KEGG" id="fcz:IMF26_08530"/>
<dbReference type="AlphaFoldDB" id="A0AAT9LAD2"/>